<gene>
    <name evidence="2" type="ORF">EK21DRAFT_107234</name>
</gene>
<name>A0A9P4HIY7_9PLEO</name>
<feature type="compositionally biased region" description="Basic and acidic residues" evidence="1">
    <location>
        <begin position="93"/>
        <end position="106"/>
    </location>
</feature>
<feature type="compositionally biased region" description="Low complexity" evidence="1">
    <location>
        <begin position="18"/>
        <end position="31"/>
    </location>
</feature>
<feature type="region of interest" description="Disordered" evidence="1">
    <location>
        <begin position="202"/>
        <end position="223"/>
    </location>
</feature>
<feature type="compositionally biased region" description="Low complexity" evidence="1">
    <location>
        <begin position="109"/>
        <end position="125"/>
    </location>
</feature>
<reference evidence="2" key="1">
    <citation type="journal article" date="2020" name="Stud. Mycol.">
        <title>101 Dothideomycetes genomes: a test case for predicting lifestyles and emergence of pathogens.</title>
        <authorList>
            <person name="Haridas S."/>
            <person name="Albert R."/>
            <person name="Binder M."/>
            <person name="Bloem J."/>
            <person name="Labutti K."/>
            <person name="Salamov A."/>
            <person name="Andreopoulos B."/>
            <person name="Baker S."/>
            <person name="Barry K."/>
            <person name="Bills G."/>
            <person name="Bluhm B."/>
            <person name="Cannon C."/>
            <person name="Castanera R."/>
            <person name="Culley D."/>
            <person name="Daum C."/>
            <person name="Ezra D."/>
            <person name="Gonzalez J."/>
            <person name="Henrissat B."/>
            <person name="Kuo A."/>
            <person name="Liang C."/>
            <person name="Lipzen A."/>
            <person name="Lutzoni F."/>
            <person name="Magnuson J."/>
            <person name="Mondo S."/>
            <person name="Nolan M."/>
            <person name="Ohm R."/>
            <person name="Pangilinan J."/>
            <person name="Park H.-J."/>
            <person name="Ramirez L."/>
            <person name="Alfaro M."/>
            <person name="Sun H."/>
            <person name="Tritt A."/>
            <person name="Yoshinaga Y."/>
            <person name="Zwiers L.-H."/>
            <person name="Turgeon B."/>
            <person name="Goodwin S."/>
            <person name="Spatafora J."/>
            <person name="Crous P."/>
            <person name="Grigoriev I."/>
        </authorList>
    </citation>
    <scope>NUCLEOTIDE SEQUENCE</scope>
    <source>
        <strain evidence="2">CBS 110217</strain>
    </source>
</reference>
<feature type="compositionally biased region" description="Basic and acidic residues" evidence="1">
    <location>
        <begin position="213"/>
        <end position="223"/>
    </location>
</feature>
<comment type="caution">
    <text evidence="2">The sequence shown here is derived from an EMBL/GenBank/DDBJ whole genome shotgun (WGS) entry which is preliminary data.</text>
</comment>
<organism evidence="2 3">
    <name type="scientific">Setomelanomma holmii</name>
    <dbReference type="NCBI Taxonomy" id="210430"/>
    <lineage>
        <taxon>Eukaryota</taxon>
        <taxon>Fungi</taxon>
        <taxon>Dikarya</taxon>
        <taxon>Ascomycota</taxon>
        <taxon>Pezizomycotina</taxon>
        <taxon>Dothideomycetes</taxon>
        <taxon>Pleosporomycetidae</taxon>
        <taxon>Pleosporales</taxon>
        <taxon>Pleosporineae</taxon>
        <taxon>Phaeosphaeriaceae</taxon>
        <taxon>Setomelanomma</taxon>
    </lineage>
</organism>
<dbReference type="EMBL" id="ML978158">
    <property type="protein sequence ID" value="KAF2035104.1"/>
    <property type="molecule type" value="Genomic_DNA"/>
</dbReference>
<evidence type="ECO:0000256" key="1">
    <source>
        <dbReference type="SAM" id="MobiDB-lite"/>
    </source>
</evidence>
<dbReference type="Proteomes" id="UP000799777">
    <property type="component" value="Unassembled WGS sequence"/>
</dbReference>
<feature type="region of interest" description="Disordered" evidence="1">
    <location>
        <begin position="1"/>
        <end position="49"/>
    </location>
</feature>
<evidence type="ECO:0000313" key="3">
    <source>
        <dbReference type="Proteomes" id="UP000799777"/>
    </source>
</evidence>
<sequence>MAPSLSQPRIASHDFAYTVTNSESTSSSDTTIRPVPDSPQHTTETVCQSPPRLPRICVSAADLTSTTWDLTLSAHSELVTTPDSMPAVPLHRQCREDSDTTDHEDAIESSPTRTRATPPSTPTHSDAPPRHYPPVVPAKSSRRAAKTRAAPPSHSPPVPSNGTKKPAVLTTLSTLHIHPHTDEPLVPQIALRHPDQQDAYELPTSFYNPRLRSPRDTHDAPYW</sequence>
<feature type="region of interest" description="Disordered" evidence="1">
    <location>
        <begin position="81"/>
        <end position="166"/>
    </location>
</feature>
<proteinExistence type="predicted"/>
<accession>A0A9P4HIY7</accession>
<evidence type="ECO:0000313" key="2">
    <source>
        <dbReference type="EMBL" id="KAF2035104.1"/>
    </source>
</evidence>
<protein>
    <submittedName>
        <fullName evidence="2">Uncharacterized protein</fullName>
    </submittedName>
</protein>
<keyword evidence="3" id="KW-1185">Reference proteome</keyword>
<feature type="compositionally biased region" description="Polar residues" evidence="1">
    <location>
        <begin position="39"/>
        <end position="48"/>
    </location>
</feature>
<dbReference type="AlphaFoldDB" id="A0A9P4HIY7"/>